<keyword evidence="5" id="KW-1185">Reference proteome</keyword>
<dbReference type="EMBL" id="CAMXCT030002391">
    <property type="protein sequence ID" value="CAL4785217.1"/>
    <property type="molecule type" value="Genomic_DNA"/>
</dbReference>
<dbReference type="EMBL" id="CAMXCT010002391">
    <property type="protein sequence ID" value="CAI3997905.1"/>
    <property type="molecule type" value="Genomic_DNA"/>
</dbReference>
<evidence type="ECO:0000313" key="5">
    <source>
        <dbReference type="Proteomes" id="UP001152797"/>
    </source>
</evidence>
<evidence type="ECO:0000313" key="3">
    <source>
        <dbReference type="EMBL" id="CAL1151280.1"/>
    </source>
</evidence>
<reference evidence="2" key="1">
    <citation type="submission" date="2022-10" db="EMBL/GenBank/DDBJ databases">
        <authorList>
            <person name="Chen Y."/>
            <person name="Dougan E. K."/>
            <person name="Chan C."/>
            <person name="Rhodes N."/>
            <person name="Thang M."/>
        </authorList>
    </citation>
    <scope>NUCLEOTIDE SEQUENCE</scope>
</reference>
<evidence type="ECO:0000313" key="4">
    <source>
        <dbReference type="EMBL" id="CAL4785217.1"/>
    </source>
</evidence>
<feature type="region of interest" description="Disordered" evidence="1">
    <location>
        <begin position="1"/>
        <end position="23"/>
    </location>
</feature>
<proteinExistence type="predicted"/>
<dbReference type="AlphaFoldDB" id="A0A9P1CUF5"/>
<gene>
    <name evidence="2" type="ORF">C1SCF055_LOCUS24243</name>
</gene>
<evidence type="ECO:0000256" key="1">
    <source>
        <dbReference type="SAM" id="MobiDB-lite"/>
    </source>
</evidence>
<comment type="caution">
    <text evidence="2">The sequence shown here is derived from an EMBL/GenBank/DDBJ whole genome shotgun (WGS) entry which is preliminary data.</text>
</comment>
<evidence type="ECO:0000313" key="2">
    <source>
        <dbReference type="EMBL" id="CAI3997905.1"/>
    </source>
</evidence>
<organism evidence="2">
    <name type="scientific">Cladocopium goreaui</name>
    <dbReference type="NCBI Taxonomy" id="2562237"/>
    <lineage>
        <taxon>Eukaryota</taxon>
        <taxon>Sar</taxon>
        <taxon>Alveolata</taxon>
        <taxon>Dinophyceae</taxon>
        <taxon>Suessiales</taxon>
        <taxon>Symbiodiniaceae</taxon>
        <taxon>Cladocopium</taxon>
    </lineage>
</organism>
<feature type="compositionally biased region" description="Low complexity" evidence="1">
    <location>
        <begin position="1"/>
        <end position="20"/>
    </location>
</feature>
<sequence>MQAIASLAASNSPASSVVSSKGCCGDSGQSTEADSQTLLMEIDGNTLRYQRTRMETRLFHGHRRTRRCVSTWKLLELRITLVRLLEAIVVGASLAPTAIRVLGDMHLQTQQSTGCAMECAIPRTFCCPSAELRFLTAGVTQSKFCQMEMRWAIQADKNIIMVSETDERHGKPDVAELIEKCPEDLKYLFEDHVVIPWHRDPELQSVCVTKILKKCLLENGESPEKMKTTAGNSTIYPGKRLHNYGKSPCY</sequence>
<name>A0A9P1CUF5_9DINO</name>
<dbReference type="Proteomes" id="UP001152797">
    <property type="component" value="Unassembled WGS sequence"/>
</dbReference>
<reference evidence="3" key="2">
    <citation type="submission" date="2024-04" db="EMBL/GenBank/DDBJ databases">
        <authorList>
            <person name="Chen Y."/>
            <person name="Shah S."/>
            <person name="Dougan E. K."/>
            <person name="Thang M."/>
            <person name="Chan C."/>
        </authorList>
    </citation>
    <scope>NUCLEOTIDE SEQUENCE [LARGE SCALE GENOMIC DNA]</scope>
</reference>
<dbReference type="OrthoDB" id="10377150at2759"/>
<protein>
    <submittedName>
        <fullName evidence="4">TIR domain-containing protein</fullName>
    </submittedName>
</protein>
<dbReference type="EMBL" id="CAMXCT020002391">
    <property type="protein sequence ID" value="CAL1151280.1"/>
    <property type="molecule type" value="Genomic_DNA"/>
</dbReference>
<accession>A0A9P1CUF5</accession>